<evidence type="ECO:0000256" key="1">
    <source>
        <dbReference type="SAM" id="MobiDB-lite"/>
    </source>
</evidence>
<name>A0A0A9A9I8_ARUDO</name>
<dbReference type="AlphaFoldDB" id="A0A0A9A9I8"/>
<proteinExistence type="predicted"/>
<dbReference type="EMBL" id="GBRH01250139">
    <property type="protein sequence ID" value="JAD47756.1"/>
    <property type="molecule type" value="Transcribed_RNA"/>
</dbReference>
<reference evidence="2" key="2">
    <citation type="journal article" date="2015" name="Data Brief">
        <title>Shoot transcriptome of the giant reed, Arundo donax.</title>
        <authorList>
            <person name="Barrero R.A."/>
            <person name="Guerrero F.D."/>
            <person name="Moolhuijzen P."/>
            <person name="Goolsby J.A."/>
            <person name="Tidwell J."/>
            <person name="Bellgard S.E."/>
            <person name="Bellgard M.I."/>
        </authorList>
    </citation>
    <scope>NUCLEOTIDE SEQUENCE</scope>
    <source>
        <tissue evidence="2">Shoot tissue taken approximately 20 cm above the soil surface</tissue>
    </source>
</reference>
<evidence type="ECO:0000313" key="2">
    <source>
        <dbReference type="EMBL" id="JAD47756.1"/>
    </source>
</evidence>
<sequence>MALRRGTAAATATAALRSPPPASVPSGDRLLAAMCPAQVSILFACAAAFGPTRCRSWS</sequence>
<accession>A0A0A9A9I8</accession>
<feature type="compositionally biased region" description="Low complexity" evidence="1">
    <location>
        <begin position="1"/>
        <end position="17"/>
    </location>
</feature>
<reference evidence="2" key="1">
    <citation type="submission" date="2014-09" db="EMBL/GenBank/DDBJ databases">
        <authorList>
            <person name="Magalhaes I.L.F."/>
            <person name="Oliveira U."/>
            <person name="Santos F.R."/>
            <person name="Vidigal T.H.D.A."/>
            <person name="Brescovit A.D."/>
            <person name="Santos A.J."/>
        </authorList>
    </citation>
    <scope>NUCLEOTIDE SEQUENCE</scope>
    <source>
        <tissue evidence="2">Shoot tissue taken approximately 20 cm above the soil surface</tissue>
    </source>
</reference>
<protein>
    <submittedName>
        <fullName evidence="2">Uncharacterized protein</fullName>
    </submittedName>
</protein>
<organism evidence="2">
    <name type="scientific">Arundo donax</name>
    <name type="common">Giant reed</name>
    <name type="synonym">Donax arundinaceus</name>
    <dbReference type="NCBI Taxonomy" id="35708"/>
    <lineage>
        <taxon>Eukaryota</taxon>
        <taxon>Viridiplantae</taxon>
        <taxon>Streptophyta</taxon>
        <taxon>Embryophyta</taxon>
        <taxon>Tracheophyta</taxon>
        <taxon>Spermatophyta</taxon>
        <taxon>Magnoliopsida</taxon>
        <taxon>Liliopsida</taxon>
        <taxon>Poales</taxon>
        <taxon>Poaceae</taxon>
        <taxon>PACMAD clade</taxon>
        <taxon>Arundinoideae</taxon>
        <taxon>Arundineae</taxon>
        <taxon>Arundo</taxon>
    </lineage>
</organism>
<feature type="region of interest" description="Disordered" evidence="1">
    <location>
        <begin position="1"/>
        <end position="24"/>
    </location>
</feature>